<organism evidence="2 3">
    <name type="scientific">Flavobacterium subsaxonicum WB 4.1-42 = DSM 21790</name>
    <dbReference type="NCBI Taxonomy" id="1121898"/>
    <lineage>
        <taxon>Bacteria</taxon>
        <taxon>Pseudomonadati</taxon>
        <taxon>Bacteroidota</taxon>
        <taxon>Flavobacteriia</taxon>
        <taxon>Flavobacteriales</taxon>
        <taxon>Flavobacteriaceae</taxon>
        <taxon>Flavobacterium</taxon>
    </lineage>
</organism>
<dbReference type="PANTHER" id="PTHR43689:SF8">
    <property type="entry name" value="ALPHA_BETA-HYDROLASES SUPERFAMILY PROTEIN"/>
    <property type="match status" value="1"/>
</dbReference>
<dbReference type="SUPFAM" id="SSF53474">
    <property type="entry name" value="alpha/beta-Hydrolases"/>
    <property type="match status" value="1"/>
</dbReference>
<feature type="domain" description="Serine aminopeptidase S33" evidence="1">
    <location>
        <begin position="78"/>
        <end position="181"/>
    </location>
</feature>
<proteinExistence type="predicted"/>
<dbReference type="InterPro" id="IPR022742">
    <property type="entry name" value="Hydrolase_4"/>
</dbReference>
<sequence>MQRLFTYILAKLIGLYINILSYTSPQKALRLAYKYFSNPREGRLLKDSLPSVLKEAQAGIVTHNDFIFQTYTWKGNDTKVLLVHGWESNAARWKLFITYLKKAGCTIIALDAPAHGLSSGTEFNIPQYAEFIDIIVQRERPQYMVGHSLGGATALYYQSHYPNTILQKLVIMGAPCDFNSILHNYIGLLSLNSNVFLLLKKHFFDHFKIKTEEFSGSLFAAKIKIKGLIAHDRNDKTVAFKEGKKIASAWPKAEFVETKGLGHSMHDDKLYTKIYSFLFDSDSADK</sequence>
<dbReference type="EMBL" id="JRLY01000005">
    <property type="protein sequence ID" value="KGO93461.1"/>
    <property type="molecule type" value="Genomic_DNA"/>
</dbReference>
<dbReference type="Pfam" id="PF12146">
    <property type="entry name" value="Hydrolase_4"/>
    <property type="match status" value="1"/>
</dbReference>
<keyword evidence="2" id="KW-0378">Hydrolase</keyword>
<keyword evidence="3" id="KW-1185">Reference proteome</keyword>
<dbReference type="InterPro" id="IPR029058">
    <property type="entry name" value="AB_hydrolase_fold"/>
</dbReference>
<evidence type="ECO:0000313" key="3">
    <source>
        <dbReference type="Proteomes" id="UP000030111"/>
    </source>
</evidence>
<dbReference type="Proteomes" id="UP000030111">
    <property type="component" value="Unassembled WGS sequence"/>
</dbReference>
<dbReference type="Gene3D" id="3.40.50.1820">
    <property type="entry name" value="alpha/beta hydrolase"/>
    <property type="match status" value="1"/>
</dbReference>
<dbReference type="STRING" id="1121898.GCA_000422725_02192"/>
<protein>
    <submittedName>
        <fullName evidence="2">Alpha/beta hydrolase</fullName>
    </submittedName>
</protein>
<dbReference type="PANTHER" id="PTHR43689">
    <property type="entry name" value="HYDROLASE"/>
    <property type="match status" value="1"/>
</dbReference>
<dbReference type="eggNOG" id="COG2267">
    <property type="taxonomic scope" value="Bacteria"/>
</dbReference>
<evidence type="ECO:0000259" key="1">
    <source>
        <dbReference type="Pfam" id="PF12146"/>
    </source>
</evidence>
<name>A0A0A2MPD9_9FLAO</name>
<gene>
    <name evidence="2" type="ORF">Q766_09210</name>
</gene>
<accession>A0A0A2MPD9</accession>
<comment type="caution">
    <text evidence="2">The sequence shown here is derived from an EMBL/GenBank/DDBJ whole genome shotgun (WGS) entry which is preliminary data.</text>
</comment>
<evidence type="ECO:0000313" key="2">
    <source>
        <dbReference type="EMBL" id="KGO93461.1"/>
    </source>
</evidence>
<dbReference type="GO" id="GO:0016787">
    <property type="term" value="F:hydrolase activity"/>
    <property type="evidence" value="ECO:0007669"/>
    <property type="project" value="UniProtKB-KW"/>
</dbReference>
<reference evidence="2 3" key="1">
    <citation type="submission" date="2013-09" db="EMBL/GenBank/DDBJ databases">
        <authorList>
            <person name="Zeng Z."/>
            <person name="Chen C."/>
        </authorList>
    </citation>
    <scope>NUCLEOTIDE SEQUENCE [LARGE SCALE GENOMIC DNA]</scope>
    <source>
        <strain evidence="2 3">WB 4.1-42</strain>
    </source>
</reference>
<dbReference type="AlphaFoldDB" id="A0A0A2MPD9"/>
<dbReference type="RefSeq" id="WP_026990997.1">
    <property type="nucleotide sequence ID" value="NZ_AUGP01000018.1"/>
</dbReference>
<dbReference type="OrthoDB" id="9785847at2"/>